<dbReference type="EMBL" id="JAHLQT010027705">
    <property type="protein sequence ID" value="KAG7162438.1"/>
    <property type="molecule type" value="Genomic_DNA"/>
</dbReference>
<organism evidence="1 2">
    <name type="scientific">Homarus americanus</name>
    <name type="common">American lobster</name>
    <dbReference type="NCBI Taxonomy" id="6706"/>
    <lineage>
        <taxon>Eukaryota</taxon>
        <taxon>Metazoa</taxon>
        <taxon>Ecdysozoa</taxon>
        <taxon>Arthropoda</taxon>
        <taxon>Crustacea</taxon>
        <taxon>Multicrustacea</taxon>
        <taxon>Malacostraca</taxon>
        <taxon>Eumalacostraca</taxon>
        <taxon>Eucarida</taxon>
        <taxon>Decapoda</taxon>
        <taxon>Pleocyemata</taxon>
        <taxon>Astacidea</taxon>
        <taxon>Nephropoidea</taxon>
        <taxon>Nephropidae</taxon>
        <taxon>Homarus</taxon>
    </lineage>
</organism>
<evidence type="ECO:0000313" key="2">
    <source>
        <dbReference type="Proteomes" id="UP000747542"/>
    </source>
</evidence>
<name>A0A8J5JUQ2_HOMAM</name>
<reference evidence="1" key="1">
    <citation type="journal article" date="2021" name="Sci. Adv.">
        <title>The American lobster genome reveals insights on longevity, neural, and immune adaptations.</title>
        <authorList>
            <person name="Polinski J.M."/>
            <person name="Zimin A.V."/>
            <person name="Clark K.F."/>
            <person name="Kohn A.B."/>
            <person name="Sadowski N."/>
            <person name="Timp W."/>
            <person name="Ptitsyn A."/>
            <person name="Khanna P."/>
            <person name="Romanova D.Y."/>
            <person name="Williams P."/>
            <person name="Greenwood S.J."/>
            <person name="Moroz L.L."/>
            <person name="Walt D.R."/>
            <person name="Bodnar A.G."/>
        </authorList>
    </citation>
    <scope>NUCLEOTIDE SEQUENCE</scope>
    <source>
        <strain evidence="1">GMGI-L3</strain>
    </source>
</reference>
<comment type="caution">
    <text evidence="1">The sequence shown here is derived from an EMBL/GenBank/DDBJ whole genome shotgun (WGS) entry which is preliminary data.</text>
</comment>
<proteinExistence type="predicted"/>
<dbReference type="Proteomes" id="UP000747542">
    <property type="component" value="Unassembled WGS sequence"/>
</dbReference>
<gene>
    <name evidence="1" type="ORF">Hamer_G007977</name>
</gene>
<protein>
    <submittedName>
        <fullName evidence="1">Uncharacterized protein</fullName>
    </submittedName>
</protein>
<sequence>MLDFEQAIQQGVLGTDVTFHGCFFHLTQASWRKIQELGLATIYKDIEDVKLFCGMVDSLDLFPPEDIPAGIDYPRDHTPEGLEPFLTSFDHTYVTGSHRRAR</sequence>
<accession>A0A8J5JUQ2</accession>
<dbReference type="AlphaFoldDB" id="A0A8J5JUQ2"/>
<keyword evidence="2" id="KW-1185">Reference proteome</keyword>
<evidence type="ECO:0000313" key="1">
    <source>
        <dbReference type="EMBL" id="KAG7162438.1"/>
    </source>
</evidence>